<dbReference type="InterPro" id="IPR026895">
    <property type="entry name" value="EMC1"/>
</dbReference>
<keyword evidence="7" id="KW-0256">Endoplasmic reticulum</keyword>
<keyword evidence="14" id="KW-1185">Reference proteome</keyword>
<dbReference type="InterPro" id="IPR011678">
    <property type="entry name" value="EMC1_C"/>
</dbReference>
<keyword evidence="5 11" id="KW-0812">Transmembrane</keyword>
<evidence type="ECO:0000256" key="8">
    <source>
        <dbReference type="ARBA" id="ARBA00022989"/>
    </source>
</evidence>
<dbReference type="SUPFAM" id="SSF50998">
    <property type="entry name" value="Quinoprotein alcohol dehydrogenase-like"/>
    <property type="match status" value="2"/>
</dbReference>
<gene>
    <name evidence="13" type="ORF">AYI68_g7372</name>
</gene>
<evidence type="ECO:0000313" key="13">
    <source>
        <dbReference type="EMBL" id="OLY78577.1"/>
    </source>
</evidence>
<evidence type="ECO:0000256" key="3">
    <source>
        <dbReference type="ARBA" id="ARBA00011276"/>
    </source>
</evidence>
<comment type="subunit">
    <text evidence="3">Component of the ER membrane protein complex (EMC).</text>
</comment>
<keyword evidence="10" id="KW-0325">Glycoprotein</keyword>
<accession>A0A1R0GNW4</accession>
<evidence type="ECO:0000256" key="5">
    <source>
        <dbReference type="ARBA" id="ARBA00022692"/>
    </source>
</evidence>
<evidence type="ECO:0000256" key="2">
    <source>
        <dbReference type="ARBA" id="ARBA00007904"/>
    </source>
</evidence>
<comment type="subcellular location">
    <subcellularLocation>
        <location evidence="1">Endoplasmic reticulum membrane</location>
        <topology evidence="1">Single-pass type I membrane protein</topology>
    </subcellularLocation>
</comment>
<dbReference type="OrthoDB" id="28092at2759"/>
<name>A0A1R0GNW4_9FUNG</name>
<keyword evidence="9 11" id="KW-0472">Membrane</keyword>
<dbReference type="AlphaFoldDB" id="A0A1R0GNW4"/>
<dbReference type="GO" id="GO:0034975">
    <property type="term" value="P:protein folding in endoplasmic reticulum"/>
    <property type="evidence" value="ECO:0007669"/>
    <property type="project" value="TreeGrafter"/>
</dbReference>
<dbReference type="InterPro" id="IPR011047">
    <property type="entry name" value="Quinoprotein_ADH-like_sf"/>
</dbReference>
<evidence type="ECO:0000259" key="12">
    <source>
        <dbReference type="Pfam" id="PF07774"/>
    </source>
</evidence>
<keyword evidence="8 11" id="KW-1133">Transmembrane helix</keyword>
<dbReference type="EMBL" id="LSSL01006032">
    <property type="protein sequence ID" value="OLY78577.1"/>
    <property type="molecule type" value="Genomic_DNA"/>
</dbReference>
<dbReference type="Proteomes" id="UP000187455">
    <property type="component" value="Unassembled WGS sequence"/>
</dbReference>
<protein>
    <recommendedName>
        <fullName evidence="4">ER membrane protein complex subunit 1</fullName>
    </recommendedName>
</protein>
<dbReference type="Pfam" id="PF07774">
    <property type="entry name" value="EMC1_C"/>
    <property type="match status" value="1"/>
</dbReference>
<comment type="caution">
    <text evidence="13">The sequence shown here is derived from an EMBL/GenBank/DDBJ whole genome shotgun (WGS) entry which is preliminary data.</text>
</comment>
<evidence type="ECO:0000256" key="11">
    <source>
        <dbReference type="SAM" id="Phobius"/>
    </source>
</evidence>
<evidence type="ECO:0000256" key="10">
    <source>
        <dbReference type="ARBA" id="ARBA00023180"/>
    </source>
</evidence>
<evidence type="ECO:0000256" key="1">
    <source>
        <dbReference type="ARBA" id="ARBA00004115"/>
    </source>
</evidence>
<proteinExistence type="inferred from homology"/>
<dbReference type="PANTHER" id="PTHR21573">
    <property type="entry name" value="ER MEMBRANE PROTEIN COMPLEX SUBUNIT 1"/>
    <property type="match status" value="1"/>
</dbReference>
<comment type="similarity">
    <text evidence="2">Belongs to the EMC1 family.</text>
</comment>
<organism evidence="13 14">
    <name type="scientific">Smittium mucronatum</name>
    <dbReference type="NCBI Taxonomy" id="133383"/>
    <lineage>
        <taxon>Eukaryota</taxon>
        <taxon>Fungi</taxon>
        <taxon>Fungi incertae sedis</taxon>
        <taxon>Zoopagomycota</taxon>
        <taxon>Kickxellomycotina</taxon>
        <taxon>Harpellomycetes</taxon>
        <taxon>Harpellales</taxon>
        <taxon>Legeriomycetaceae</taxon>
        <taxon>Smittium</taxon>
    </lineage>
</organism>
<evidence type="ECO:0000256" key="6">
    <source>
        <dbReference type="ARBA" id="ARBA00022729"/>
    </source>
</evidence>
<sequence>MNLLSGILDWRQHLDNDEILFFELYQEGIFTISGSNSQKFQLWDTKSGNIIWENVNNQPIGKHADAFLEKDQKNLVATTAGKAIVQDESLFVIGDIKTPSKQLQVSQLNLNDGSVVKNKKIAPNQSLSSLNLAFLHSHNTKGFIVWRDRNNIVWFIHKLGVDQPEFSIFHPKLFHEELNPQDMMGSVILTLNTKNMEPKAGLLYKSGNKSRIVIVDLIDKDGEPFFEKSFEFESNDPSFGRSRLNLSPNGYLSTMLVTPSNKIKYTIFDLSAKGKKIYGGQSTFGDSQSDYGYLQSIYLTGNSKDSYKIVFQSVDGLACAINPSPLSNSPIEQVPSSPIWCRDEVLTSTTDQTFLDLNLAEFNGEKKPFDESSNQESSNILFATAMNYFNRLHNHLLEIKSAFNNLISSASKNDQTGVLKVNEIFGFGKLTIFVSRYGRVTALDALTGNLVWSVQINNVLTESSDSGSVKPTSYLKTFKLFITKSFATPSSPPLVVVAGRNSKNNTVLITINGLDGKIIKDQSKDIGYRALKIVESNIIDKETDQKILLIAKMNSEKKDGEESESLTVGCWPRSESAALALSNFDEKLFVVLGDKLESDSLRGYKLNKFEQKAEGNQFESTGDLLWNMNFLSDNMQIIDVAHPGTDLRVSSVGSVLDNRKILYKYLNPNAMIVMLRNKDQKTGLRVIIMDRVSGRVLGSFDHKNAVVDDLENRKPLIAMQDNWAAYYFWDQSASIKKSNNKFDRKGAYGDYNLVSLELFESNIADDKVSKAEFSSFDSLKPHIYSETFILKNSLSSLGIASSQNGITSQSLILGYKLMPLSTVPHQQINPRRRKSSDPKDVVQKSDYLVEYEPVIMAPPENFLSYSLELIGTNRVKSSPTRLESTVIVLSYGIDVFCTRVTPSGNFDVLSSQFSKINLVLTMLVLFIAGALSFPFVKRRGIADLWK</sequence>
<evidence type="ECO:0000313" key="14">
    <source>
        <dbReference type="Proteomes" id="UP000187455"/>
    </source>
</evidence>
<reference evidence="13 14" key="1">
    <citation type="journal article" date="2016" name="Mol. Biol. Evol.">
        <title>Genome-Wide Survey of Gut Fungi (Harpellales) Reveals the First Horizontally Transferred Ubiquitin Gene from a Mosquito Host.</title>
        <authorList>
            <person name="Wang Y."/>
            <person name="White M.M."/>
            <person name="Kvist S."/>
            <person name="Moncalvo J.M."/>
        </authorList>
    </citation>
    <scope>NUCLEOTIDE SEQUENCE [LARGE SCALE GENOMIC DNA]</scope>
    <source>
        <strain evidence="13 14">ALG-7-W6</strain>
    </source>
</reference>
<dbReference type="PANTHER" id="PTHR21573:SF0">
    <property type="entry name" value="ER MEMBRANE PROTEIN COMPLEX SUBUNIT 1"/>
    <property type="match status" value="1"/>
</dbReference>
<dbReference type="GO" id="GO:0072546">
    <property type="term" value="C:EMC complex"/>
    <property type="evidence" value="ECO:0007669"/>
    <property type="project" value="InterPro"/>
</dbReference>
<feature type="transmembrane region" description="Helical" evidence="11">
    <location>
        <begin position="916"/>
        <end position="936"/>
    </location>
</feature>
<dbReference type="STRING" id="133383.A0A1R0GNW4"/>
<feature type="domain" description="ER membrane protein complex subunit 1 C-terminal" evidence="12">
    <location>
        <begin position="721"/>
        <end position="945"/>
    </location>
</feature>
<evidence type="ECO:0000256" key="9">
    <source>
        <dbReference type="ARBA" id="ARBA00023136"/>
    </source>
</evidence>
<keyword evidence="6" id="KW-0732">Signal</keyword>
<evidence type="ECO:0000256" key="7">
    <source>
        <dbReference type="ARBA" id="ARBA00022824"/>
    </source>
</evidence>
<evidence type="ECO:0000256" key="4">
    <source>
        <dbReference type="ARBA" id="ARBA00020824"/>
    </source>
</evidence>